<keyword evidence="3" id="KW-1185">Reference proteome</keyword>
<evidence type="ECO:0000259" key="1">
    <source>
        <dbReference type="Pfam" id="PF12937"/>
    </source>
</evidence>
<proteinExistence type="predicted"/>
<dbReference type="Pfam" id="PF12937">
    <property type="entry name" value="F-box-like"/>
    <property type="match status" value="1"/>
</dbReference>
<dbReference type="InterPro" id="IPR036047">
    <property type="entry name" value="F-box-like_dom_sf"/>
</dbReference>
<evidence type="ECO:0000313" key="2">
    <source>
        <dbReference type="EMBL" id="KAL0639070.1"/>
    </source>
</evidence>
<dbReference type="Proteomes" id="UP001447188">
    <property type="component" value="Unassembled WGS sequence"/>
</dbReference>
<protein>
    <recommendedName>
        <fullName evidence="1">F-box domain-containing protein</fullName>
    </recommendedName>
</protein>
<dbReference type="Gene3D" id="1.20.1280.50">
    <property type="match status" value="1"/>
</dbReference>
<evidence type="ECO:0000313" key="3">
    <source>
        <dbReference type="Proteomes" id="UP001447188"/>
    </source>
</evidence>
<sequence length="393" mass="44513">MDTNANRILPEILLHVFSYLPFLDIYRVSQVSHAWRFWSREQLYSKPMLTESTSLPLFLRTLLTPGLESLAAHVRNLNVRSRPSDLSTIDQSDDAIIRGAATRLGLGHPVISTGDHILLLLHQLPRLDVLTLDLRDEPDTLDNFLCGTHEPEDLPAALRSISRFSYEWPPRESDQIPQKLLTMFGLPRVHTLLLFTLDVIEVSFPTSQHHSSAVTALVISNSLIASSSLGHMLQLPRALTRLYFTGTITDVAGLQAAMEPLRMTLQELEFVVEDDPWSAQVAVRPPPQSFRTWPVLRRLRCQLMFLLGCTLETDINYLEHVLPPCIRYFGVITEGDWNYNDVGRKAAHLMGRKQMVVPELERFVCFTGWMDVEVAQLLLIACVDAGVVLTNDW</sequence>
<reference evidence="2 3" key="1">
    <citation type="submission" date="2024-02" db="EMBL/GenBank/DDBJ databases">
        <title>Discinaceae phylogenomics.</title>
        <authorList>
            <person name="Dirks A.C."/>
            <person name="James T.Y."/>
        </authorList>
    </citation>
    <scope>NUCLEOTIDE SEQUENCE [LARGE SCALE GENOMIC DNA]</scope>
    <source>
        <strain evidence="2 3">ACD0624</strain>
    </source>
</reference>
<gene>
    <name evidence="2" type="ORF">Q9L58_001952</name>
</gene>
<accession>A0ABR3GTD7</accession>
<dbReference type="InterPro" id="IPR001810">
    <property type="entry name" value="F-box_dom"/>
</dbReference>
<dbReference type="CDD" id="cd09917">
    <property type="entry name" value="F-box_SF"/>
    <property type="match status" value="1"/>
</dbReference>
<feature type="domain" description="F-box" evidence="1">
    <location>
        <begin position="10"/>
        <end position="46"/>
    </location>
</feature>
<organism evidence="2 3">
    <name type="scientific">Discina gigas</name>
    <dbReference type="NCBI Taxonomy" id="1032678"/>
    <lineage>
        <taxon>Eukaryota</taxon>
        <taxon>Fungi</taxon>
        <taxon>Dikarya</taxon>
        <taxon>Ascomycota</taxon>
        <taxon>Pezizomycotina</taxon>
        <taxon>Pezizomycetes</taxon>
        <taxon>Pezizales</taxon>
        <taxon>Discinaceae</taxon>
        <taxon>Discina</taxon>
    </lineage>
</organism>
<dbReference type="EMBL" id="JBBBZM010000015">
    <property type="protein sequence ID" value="KAL0639070.1"/>
    <property type="molecule type" value="Genomic_DNA"/>
</dbReference>
<comment type="caution">
    <text evidence="2">The sequence shown here is derived from an EMBL/GenBank/DDBJ whole genome shotgun (WGS) entry which is preliminary data.</text>
</comment>
<dbReference type="SUPFAM" id="SSF81383">
    <property type="entry name" value="F-box domain"/>
    <property type="match status" value="1"/>
</dbReference>
<name>A0ABR3GTD7_9PEZI</name>